<evidence type="ECO:0000256" key="1">
    <source>
        <dbReference type="SAM" id="MobiDB-lite"/>
    </source>
</evidence>
<dbReference type="InterPro" id="IPR004274">
    <property type="entry name" value="FCP1_dom"/>
</dbReference>
<dbReference type="PANTHER" id="PTHR12210">
    <property type="entry name" value="DULLARD PROTEIN PHOSPHATASE"/>
    <property type="match status" value="1"/>
</dbReference>
<feature type="compositionally biased region" description="Low complexity" evidence="1">
    <location>
        <begin position="174"/>
        <end position="202"/>
    </location>
</feature>
<feature type="region of interest" description="Disordered" evidence="1">
    <location>
        <begin position="932"/>
        <end position="967"/>
    </location>
</feature>
<feature type="compositionally biased region" description="Basic and acidic residues" evidence="1">
    <location>
        <begin position="382"/>
        <end position="401"/>
    </location>
</feature>
<feature type="compositionally biased region" description="Low complexity" evidence="1">
    <location>
        <begin position="125"/>
        <end position="155"/>
    </location>
</feature>
<evidence type="ECO:0000259" key="2">
    <source>
        <dbReference type="PROSITE" id="PS50969"/>
    </source>
</evidence>
<feature type="region of interest" description="Disordered" evidence="1">
    <location>
        <begin position="635"/>
        <end position="654"/>
    </location>
</feature>
<keyword evidence="4" id="KW-1185">Reference proteome</keyword>
<feature type="compositionally biased region" description="Polar residues" evidence="1">
    <location>
        <begin position="1"/>
        <end position="13"/>
    </location>
</feature>
<evidence type="ECO:0000313" key="4">
    <source>
        <dbReference type="Proteomes" id="UP000738359"/>
    </source>
</evidence>
<feature type="domain" description="FCP1 homology" evidence="2">
    <location>
        <begin position="652"/>
        <end position="817"/>
    </location>
</feature>
<dbReference type="CDD" id="cd07521">
    <property type="entry name" value="HAD_FCP1-like"/>
    <property type="match status" value="1"/>
</dbReference>
<dbReference type="SUPFAM" id="SSF56784">
    <property type="entry name" value="HAD-like"/>
    <property type="match status" value="1"/>
</dbReference>
<reference evidence="3" key="1">
    <citation type="journal article" date="2020" name="Fungal Divers.">
        <title>Resolving the Mortierellaceae phylogeny through synthesis of multi-gene phylogenetics and phylogenomics.</title>
        <authorList>
            <person name="Vandepol N."/>
            <person name="Liber J."/>
            <person name="Desiro A."/>
            <person name="Na H."/>
            <person name="Kennedy M."/>
            <person name="Barry K."/>
            <person name="Grigoriev I.V."/>
            <person name="Miller A.N."/>
            <person name="O'Donnell K."/>
            <person name="Stajich J.E."/>
            <person name="Bonito G."/>
        </authorList>
    </citation>
    <scope>NUCLEOTIDE SEQUENCE</scope>
    <source>
        <strain evidence="3">CK1249</strain>
    </source>
</reference>
<dbReference type="PROSITE" id="PS50969">
    <property type="entry name" value="FCP1"/>
    <property type="match status" value="1"/>
</dbReference>
<protein>
    <recommendedName>
        <fullName evidence="2">FCP1 homology domain-containing protein</fullName>
    </recommendedName>
</protein>
<feature type="region of interest" description="Disordered" evidence="1">
    <location>
        <begin position="861"/>
        <end position="896"/>
    </location>
</feature>
<feature type="compositionally biased region" description="Polar residues" evidence="1">
    <location>
        <begin position="227"/>
        <end position="236"/>
    </location>
</feature>
<proteinExistence type="predicted"/>
<feature type="compositionally biased region" description="Low complexity" evidence="1">
    <location>
        <begin position="94"/>
        <end position="108"/>
    </location>
</feature>
<feature type="region of interest" description="Disordered" evidence="1">
    <location>
        <begin position="1"/>
        <end position="304"/>
    </location>
</feature>
<dbReference type="AlphaFoldDB" id="A0A9P6JA78"/>
<evidence type="ECO:0000313" key="3">
    <source>
        <dbReference type="EMBL" id="KAF9965967.1"/>
    </source>
</evidence>
<dbReference type="InterPro" id="IPR050365">
    <property type="entry name" value="TIM50"/>
</dbReference>
<dbReference type="Proteomes" id="UP000738359">
    <property type="component" value="Unassembled WGS sequence"/>
</dbReference>
<gene>
    <name evidence="3" type="ORF">BGZ70_003689</name>
</gene>
<feature type="compositionally biased region" description="Basic and acidic residues" evidence="1">
    <location>
        <begin position="359"/>
        <end position="375"/>
    </location>
</feature>
<feature type="compositionally biased region" description="Basic residues" evidence="1">
    <location>
        <begin position="459"/>
        <end position="469"/>
    </location>
</feature>
<feature type="compositionally biased region" description="Polar residues" evidence="1">
    <location>
        <begin position="109"/>
        <end position="120"/>
    </location>
</feature>
<dbReference type="Pfam" id="PF03031">
    <property type="entry name" value="NIF"/>
    <property type="match status" value="2"/>
</dbReference>
<dbReference type="SMART" id="SM00577">
    <property type="entry name" value="CPDc"/>
    <property type="match status" value="1"/>
</dbReference>
<feature type="region of interest" description="Disordered" evidence="1">
    <location>
        <begin position="359"/>
        <end position="528"/>
    </location>
</feature>
<name>A0A9P6JA78_MORAP</name>
<sequence>MSAISFASPSAQMHRQALHDEDDDPRPSSTSVVATLRHSPRLLLRKKASALKEPAQSPDIFARGPGPALRASTRMQTRNASARMHNARSKKSSRQQQQQPDPDQAGSQLSQYTISTNSNHKAAGSTTTSTTTTTMTTTMTTTTTTTTTTSTATSTDSSPRLDATDMMLGGPVQTRASRASSSTISSTASNSSSTGSNCSATITAKDPSVGSLSPMSPAPSSRILAASSHSPTSIATEDSCGLPTAMGERRSRIATRSTSQTRDPTRPRTGRTRARARAIPAKTLQVPGVDAEKSDEDDDEEEDEVRIRYHLRSPAHRRRHRSLAKTAACEIPSASPAVDTASALPHPMTPRLTRLGARHESGHDIGDEPDQEHGHHGAQHLKKADDHRRHQRQQPREDQQQGRRSPSATSSSSHDGPAVKSKNLAAAAATHSSPEHDGTPTKIKKKSLDNHVVPSLPTSRRRLRARTTKVAKMGIDGEGGLGEEEDEEEEEEEEEEEDDDAEYDIYPRSDPDEEMLEAGEPTSTGLEARQQVMEDVSALASTLDGFIASKPEASLTSFTVGLTSTVSALTSMQGSTHHAKRKVEDEDMEDAPSVSMDEGQVVSTKLARIDEASDGDRTAYLKTFYSILKNPRGDDDDGILSSESEDADLESEDDEDDFEEIDIWEFIATLPPLGPLPSNYLFTMPERTTATPPITLVLDIDETLVHCATRPLDSPDIVFPVEYNQETWEVYGRIRPGMLEFLEKMSTKFEVITFTAIFGNYVKDLRILNRDLSKVVIIDNSPQAFGYQISNGIPIESWYDDKSDRELSKVMSFLETLEGVDDVRPKIDEQYKLQERIQKALAAASHQQISSMSGLGALGTTLTSPSASGSNSPATSQAGSSASSISGGGVPSVTTGFYAPTEESQLEGVLQGVVPDDVDIDDTTMMFYEVVEKPPSPSDEDDEREEDEEKALRGRRGKVNSKVTPAGTAASTHVMTMKTRSNSLDAASNLAKISL</sequence>
<feature type="compositionally biased region" description="Acidic residues" evidence="1">
    <location>
        <begin position="293"/>
        <end position="304"/>
    </location>
</feature>
<dbReference type="InterPro" id="IPR036412">
    <property type="entry name" value="HAD-like_sf"/>
</dbReference>
<dbReference type="EMBL" id="JAAAHY010000203">
    <property type="protein sequence ID" value="KAF9965967.1"/>
    <property type="molecule type" value="Genomic_DNA"/>
</dbReference>
<feature type="region of interest" description="Disordered" evidence="1">
    <location>
        <begin position="573"/>
        <end position="599"/>
    </location>
</feature>
<dbReference type="OrthoDB" id="277011at2759"/>
<dbReference type="Gene3D" id="3.40.50.1000">
    <property type="entry name" value="HAD superfamily/HAD-like"/>
    <property type="match status" value="2"/>
</dbReference>
<organism evidence="3 4">
    <name type="scientific">Mortierella alpina</name>
    <name type="common">Oleaginous fungus</name>
    <name type="synonym">Mortierella renispora</name>
    <dbReference type="NCBI Taxonomy" id="64518"/>
    <lineage>
        <taxon>Eukaryota</taxon>
        <taxon>Fungi</taxon>
        <taxon>Fungi incertae sedis</taxon>
        <taxon>Mucoromycota</taxon>
        <taxon>Mortierellomycotina</taxon>
        <taxon>Mortierellomycetes</taxon>
        <taxon>Mortierellales</taxon>
        <taxon>Mortierellaceae</taxon>
        <taxon>Mortierella</taxon>
    </lineage>
</organism>
<feature type="compositionally biased region" description="Low complexity" evidence="1">
    <location>
        <begin position="872"/>
        <end position="896"/>
    </location>
</feature>
<feature type="compositionally biased region" description="Low complexity" evidence="1">
    <location>
        <begin position="402"/>
        <end position="413"/>
    </location>
</feature>
<feature type="compositionally biased region" description="Polar residues" evidence="1">
    <location>
        <begin position="861"/>
        <end position="871"/>
    </location>
</feature>
<feature type="compositionally biased region" description="Acidic residues" evidence="1">
    <location>
        <begin position="938"/>
        <end position="949"/>
    </location>
</feature>
<feature type="compositionally biased region" description="Basic residues" evidence="1">
    <location>
        <begin position="38"/>
        <end position="49"/>
    </location>
</feature>
<accession>A0A9P6JA78</accession>
<dbReference type="InterPro" id="IPR023214">
    <property type="entry name" value="HAD_sf"/>
</dbReference>
<comment type="caution">
    <text evidence="3">The sequence shown here is derived from an EMBL/GenBank/DDBJ whole genome shotgun (WGS) entry which is preliminary data.</text>
</comment>
<feature type="compositionally biased region" description="Acidic residues" evidence="1">
    <location>
        <begin position="481"/>
        <end position="503"/>
    </location>
</feature>